<protein>
    <submittedName>
        <fullName evidence="11">PTS system N-acetylgalactosamine-specific EIIB component (Man family)</fullName>
    </submittedName>
</protein>
<dbReference type="OrthoDB" id="7065728at2"/>
<evidence type="ECO:0000256" key="3">
    <source>
        <dbReference type="ARBA" id="ARBA00022490"/>
    </source>
</evidence>
<keyword evidence="4" id="KW-0762">Sugar transport</keyword>
<dbReference type="InterPro" id="IPR036667">
    <property type="entry name" value="PTS_IIB_sorbose-sp_sf"/>
</dbReference>
<feature type="domain" description="PTS EIIB type-4" evidence="10">
    <location>
        <begin position="2"/>
        <end position="159"/>
    </location>
</feature>
<keyword evidence="3" id="KW-0963">Cytoplasm</keyword>
<dbReference type="EMBL" id="SNZP01000014">
    <property type="protein sequence ID" value="TDR73287.1"/>
    <property type="molecule type" value="Genomic_DNA"/>
</dbReference>
<keyword evidence="2" id="KW-0813">Transport</keyword>
<keyword evidence="6" id="KW-0598">Phosphotransferase system</keyword>
<dbReference type="SUPFAM" id="SSF52728">
    <property type="entry name" value="PTS IIb component"/>
    <property type="match status" value="1"/>
</dbReference>
<keyword evidence="12" id="KW-1185">Reference proteome</keyword>
<dbReference type="CDD" id="cd00001">
    <property type="entry name" value="PTS_IIB_man"/>
    <property type="match status" value="1"/>
</dbReference>
<dbReference type="GO" id="GO:0009401">
    <property type="term" value="P:phosphoenolpyruvate-dependent sugar phosphotransferase system"/>
    <property type="evidence" value="ECO:0007669"/>
    <property type="project" value="UniProtKB-KW"/>
</dbReference>
<comment type="subcellular location">
    <subcellularLocation>
        <location evidence="1">Cytoplasm</location>
    </subcellularLocation>
</comment>
<dbReference type="Gene3D" id="3.40.35.10">
    <property type="entry name" value="Phosphotransferase system, sorbose subfamily IIB component"/>
    <property type="match status" value="1"/>
</dbReference>
<evidence type="ECO:0000256" key="8">
    <source>
        <dbReference type="PIRSR" id="PIRSR618455-1"/>
    </source>
</evidence>
<reference evidence="11 12" key="1">
    <citation type="submission" date="2019-03" db="EMBL/GenBank/DDBJ databases">
        <title>Genomic Encyclopedia of Type Strains, Phase III (KMG-III): the genomes of soil and plant-associated and newly described type strains.</title>
        <authorList>
            <person name="Whitman W."/>
        </authorList>
    </citation>
    <scope>NUCLEOTIDE SEQUENCE [LARGE SCALE GENOMIC DNA]</scope>
    <source>
        <strain evidence="11 12">CECT 8976</strain>
    </source>
</reference>
<organism evidence="11 12">
    <name type="scientific">Paludibacterium purpuratum</name>
    <dbReference type="NCBI Taxonomy" id="1144873"/>
    <lineage>
        <taxon>Bacteria</taxon>
        <taxon>Pseudomonadati</taxon>
        <taxon>Pseudomonadota</taxon>
        <taxon>Betaproteobacteria</taxon>
        <taxon>Neisseriales</taxon>
        <taxon>Chromobacteriaceae</taxon>
        <taxon>Paludibacterium</taxon>
    </lineage>
</organism>
<evidence type="ECO:0000259" key="10">
    <source>
        <dbReference type="PROSITE" id="PS51101"/>
    </source>
</evidence>
<proteinExistence type="predicted"/>
<sequence>MSTPNILLTRIDNRLVHGQVGVTWTGSLGANLILVANDEAAGDPVQQQLMDMVVAEGVQTRYFTLSKTAEVIHKAAERQKILIVCKTPRDVLTLVEGGVPIKQINVGNMHFADGKRQIHKTVSVDEDDIAAFRELEARGIHCEIRRVPDEVGEPISRLL</sequence>
<dbReference type="Proteomes" id="UP000295611">
    <property type="component" value="Unassembled WGS sequence"/>
</dbReference>
<dbReference type="NCBIfam" id="NF007288">
    <property type="entry name" value="PRK09756.1"/>
    <property type="match status" value="1"/>
</dbReference>
<evidence type="ECO:0000313" key="12">
    <source>
        <dbReference type="Proteomes" id="UP000295611"/>
    </source>
</evidence>
<evidence type="ECO:0000256" key="9">
    <source>
        <dbReference type="PIRSR" id="PIRSR618455-2"/>
    </source>
</evidence>
<feature type="modified residue" description="Phosphohistidine; by EIIA" evidence="9">
    <location>
        <position position="17"/>
    </location>
</feature>
<dbReference type="GO" id="GO:0016301">
    <property type="term" value="F:kinase activity"/>
    <property type="evidence" value="ECO:0007669"/>
    <property type="project" value="UniProtKB-KW"/>
</dbReference>
<evidence type="ECO:0000256" key="4">
    <source>
        <dbReference type="ARBA" id="ARBA00022597"/>
    </source>
</evidence>
<evidence type="ECO:0000256" key="6">
    <source>
        <dbReference type="ARBA" id="ARBA00022683"/>
    </source>
</evidence>
<evidence type="ECO:0000256" key="5">
    <source>
        <dbReference type="ARBA" id="ARBA00022679"/>
    </source>
</evidence>
<feature type="active site" description="Pros-phosphohistidine intermediate; for EIIB activity" evidence="8">
    <location>
        <position position="17"/>
    </location>
</feature>
<dbReference type="NCBIfam" id="TIGR00854">
    <property type="entry name" value="pts-sorbose"/>
    <property type="match status" value="1"/>
</dbReference>
<dbReference type="RefSeq" id="WP_133683031.1">
    <property type="nucleotide sequence ID" value="NZ_SNZP01000014.1"/>
</dbReference>
<name>A0A4R7AYX5_9NEIS</name>
<evidence type="ECO:0000256" key="1">
    <source>
        <dbReference type="ARBA" id="ARBA00004496"/>
    </source>
</evidence>
<evidence type="ECO:0000256" key="7">
    <source>
        <dbReference type="ARBA" id="ARBA00022777"/>
    </source>
</evidence>
<dbReference type="GO" id="GO:0008982">
    <property type="term" value="F:protein-N(PI)-phosphohistidine-sugar phosphotransferase activity"/>
    <property type="evidence" value="ECO:0007669"/>
    <property type="project" value="InterPro"/>
</dbReference>
<accession>A0A4R7AYX5</accession>
<dbReference type="AlphaFoldDB" id="A0A4R7AYX5"/>
<dbReference type="InterPro" id="IPR018455">
    <property type="entry name" value="PTS_IIB_sorbose-sp_subgr"/>
</dbReference>
<comment type="caution">
    <text evidence="11">The sequence shown here is derived from an EMBL/GenBank/DDBJ whole genome shotgun (WGS) entry which is preliminary data.</text>
</comment>
<dbReference type="InterPro" id="IPR004720">
    <property type="entry name" value="PTS_IIB_sorbose-sp"/>
</dbReference>
<evidence type="ECO:0000256" key="2">
    <source>
        <dbReference type="ARBA" id="ARBA00022448"/>
    </source>
</evidence>
<evidence type="ECO:0000313" key="11">
    <source>
        <dbReference type="EMBL" id="TDR73287.1"/>
    </source>
</evidence>
<keyword evidence="7" id="KW-0418">Kinase</keyword>
<keyword evidence="5" id="KW-0808">Transferase</keyword>
<dbReference type="GO" id="GO:0005737">
    <property type="term" value="C:cytoplasm"/>
    <property type="evidence" value="ECO:0007669"/>
    <property type="project" value="UniProtKB-SubCell"/>
</dbReference>
<dbReference type="PROSITE" id="PS51101">
    <property type="entry name" value="PTS_EIIB_TYPE_4"/>
    <property type="match status" value="1"/>
</dbReference>
<gene>
    <name evidence="11" type="ORF">DFP86_11448</name>
</gene>
<dbReference type="NCBIfam" id="NF008508">
    <property type="entry name" value="PRK11425.1"/>
    <property type="match status" value="1"/>
</dbReference>
<dbReference type="Pfam" id="PF03830">
    <property type="entry name" value="PTSIIB_sorb"/>
    <property type="match status" value="1"/>
</dbReference>